<comment type="caution">
    <text evidence="4">The sequence shown here is derived from an EMBL/GenBank/DDBJ whole genome shotgun (WGS) entry which is preliminary data.</text>
</comment>
<organism evidence="4 5">
    <name type="scientific">Candidatus Doudnabacteria bacterium RIFCSPHIGHO2_01_FULL_49_9</name>
    <dbReference type="NCBI Taxonomy" id="1817827"/>
    <lineage>
        <taxon>Bacteria</taxon>
        <taxon>Candidatus Doudnaibacteriota</taxon>
    </lineage>
</organism>
<dbReference type="PANTHER" id="PTHR43750:SF3">
    <property type="entry name" value="UDP-GLUCOSE 6-DEHYDROGENASE TUAD"/>
    <property type="match status" value="1"/>
</dbReference>
<dbReference type="InterPro" id="IPR014026">
    <property type="entry name" value="UDP-Glc/GDP-Man_DH_dimer"/>
</dbReference>
<dbReference type="Pfam" id="PF00984">
    <property type="entry name" value="UDPG_MGDP_dh"/>
    <property type="match status" value="1"/>
</dbReference>
<proteinExistence type="inferred from homology"/>
<feature type="domain" description="UDP-glucose/GDP-mannose dehydrogenase N-terminal" evidence="3">
    <location>
        <begin position="41"/>
        <end position="140"/>
    </location>
</feature>
<evidence type="ECO:0000259" key="3">
    <source>
        <dbReference type="Pfam" id="PF03721"/>
    </source>
</evidence>
<dbReference type="Pfam" id="PF03721">
    <property type="entry name" value="UDPG_MGDP_dh_N"/>
    <property type="match status" value="1"/>
</dbReference>
<dbReference type="Gene3D" id="1.10.1040.10">
    <property type="entry name" value="N-(1-d-carboxylethyl)-l-norvaline Dehydrogenase, domain 2"/>
    <property type="match status" value="1"/>
</dbReference>
<dbReference type="InterPro" id="IPR013328">
    <property type="entry name" value="6PGD_dom2"/>
</dbReference>
<protein>
    <recommendedName>
        <fullName evidence="6">UDP-glucose/GDP-mannose dehydrogenase dimerisation domain-containing protein</fullName>
    </recommendedName>
</protein>
<dbReference type="Gene3D" id="3.40.50.720">
    <property type="entry name" value="NAD(P)-binding Rossmann-like Domain"/>
    <property type="match status" value="1"/>
</dbReference>
<dbReference type="GO" id="GO:0051287">
    <property type="term" value="F:NAD binding"/>
    <property type="evidence" value="ECO:0007669"/>
    <property type="project" value="InterPro"/>
</dbReference>
<comment type="similarity">
    <text evidence="1">Belongs to the UDP-glucose/GDP-mannose dehydrogenase family.</text>
</comment>
<dbReference type="AlphaFoldDB" id="A0A1F5NZJ2"/>
<dbReference type="InterPro" id="IPR001732">
    <property type="entry name" value="UDP-Glc/GDP-Man_DH_N"/>
</dbReference>
<evidence type="ECO:0000313" key="5">
    <source>
        <dbReference type="Proteomes" id="UP000176339"/>
    </source>
</evidence>
<feature type="domain" description="UDP-glucose/GDP-mannose dehydrogenase dimerisation" evidence="2">
    <location>
        <begin position="162"/>
        <end position="243"/>
    </location>
</feature>
<gene>
    <name evidence="4" type="ORF">A2846_01700</name>
</gene>
<dbReference type="PANTHER" id="PTHR43750">
    <property type="entry name" value="UDP-GLUCOSE 6-DEHYDROGENASE TUAD"/>
    <property type="match status" value="1"/>
</dbReference>
<reference evidence="4 5" key="1">
    <citation type="journal article" date="2016" name="Nat. Commun.">
        <title>Thousands of microbial genomes shed light on interconnected biogeochemical processes in an aquifer system.</title>
        <authorList>
            <person name="Anantharaman K."/>
            <person name="Brown C.T."/>
            <person name="Hug L.A."/>
            <person name="Sharon I."/>
            <person name="Castelle C.J."/>
            <person name="Probst A.J."/>
            <person name="Thomas B.C."/>
            <person name="Singh A."/>
            <person name="Wilkins M.J."/>
            <person name="Karaoz U."/>
            <person name="Brodie E.L."/>
            <person name="Williams K.H."/>
            <person name="Hubbard S.S."/>
            <person name="Banfield J.F."/>
        </authorList>
    </citation>
    <scope>NUCLEOTIDE SEQUENCE [LARGE SCALE GENOMIC DNA]</scope>
</reference>
<dbReference type="SUPFAM" id="SSF51735">
    <property type="entry name" value="NAD(P)-binding Rossmann-fold domains"/>
    <property type="match status" value="1"/>
</dbReference>
<evidence type="ECO:0000259" key="2">
    <source>
        <dbReference type="Pfam" id="PF00984"/>
    </source>
</evidence>
<evidence type="ECO:0000256" key="1">
    <source>
        <dbReference type="ARBA" id="ARBA00006601"/>
    </source>
</evidence>
<sequence length="296" mass="32701">MTNNLKIGIVGGGAVGKAIAAFYHDVKIYDKYTPVDPIGVVADMDYIFVAVPTPFDEQVGKPVLAEMDDALATLSQNLKRPGEQIVIIKSTVPPGTTYAYQEKFPSMNFIFNPEFLTEKTAVEDFAHPDKQLVGFTGKTGEFADQVMAMLPRAPYEKTMHARAAEIAKYAVNSYYAFKVIFANTFYDLCQKVGADYHLVQEALVHDSRIIDSHFDVMHGGFRGYGGKCLPKDVKTLSWHAAELFSVAGGLSKDLETLSWFAHKTSKSAKFIDVITALNEKLLKNGSLVEIKEKVNV</sequence>
<evidence type="ECO:0008006" key="6">
    <source>
        <dbReference type="Google" id="ProtNLM"/>
    </source>
</evidence>
<dbReference type="GO" id="GO:0016616">
    <property type="term" value="F:oxidoreductase activity, acting on the CH-OH group of donors, NAD or NADP as acceptor"/>
    <property type="evidence" value="ECO:0007669"/>
    <property type="project" value="InterPro"/>
</dbReference>
<dbReference type="SUPFAM" id="SSF48179">
    <property type="entry name" value="6-phosphogluconate dehydrogenase C-terminal domain-like"/>
    <property type="match status" value="1"/>
</dbReference>
<dbReference type="InterPro" id="IPR036291">
    <property type="entry name" value="NAD(P)-bd_dom_sf"/>
</dbReference>
<accession>A0A1F5NZJ2</accession>
<dbReference type="Proteomes" id="UP000176339">
    <property type="component" value="Unassembled WGS sequence"/>
</dbReference>
<dbReference type="InterPro" id="IPR008927">
    <property type="entry name" value="6-PGluconate_DH-like_C_sf"/>
</dbReference>
<dbReference type="EMBL" id="MFEN01000055">
    <property type="protein sequence ID" value="OGE83046.1"/>
    <property type="molecule type" value="Genomic_DNA"/>
</dbReference>
<name>A0A1F5NZJ2_9BACT</name>
<evidence type="ECO:0000313" key="4">
    <source>
        <dbReference type="EMBL" id="OGE83046.1"/>
    </source>
</evidence>